<dbReference type="EMBL" id="QNQT01000003">
    <property type="protein sequence ID" value="RDU36901.1"/>
    <property type="molecule type" value="Genomic_DNA"/>
</dbReference>
<organism evidence="1 2">
    <name type="scientific">Neobacillus piezotolerans</name>
    <dbReference type="NCBI Taxonomy" id="2259171"/>
    <lineage>
        <taxon>Bacteria</taxon>
        <taxon>Bacillati</taxon>
        <taxon>Bacillota</taxon>
        <taxon>Bacilli</taxon>
        <taxon>Bacillales</taxon>
        <taxon>Bacillaceae</taxon>
        <taxon>Neobacillus</taxon>
    </lineage>
</organism>
<dbReference type="AlphaFoldDB" id="A0A3D8GRK4"/>
<accession>A0A3D8GRK4</accession>
<dbReference type="RefSeq" id="WP_115451729.1">
    <property type="nucleotide sequence ID" value="NZ_QNQT01000003.1"/>
</dbReference>
<evidence type="ECO:0000313" key="2">
    <source>
        <dbReference type="Proteomes" id="UP000257144"/>
    </source>
</evidence>
<dbReference type="InterPro" id="IPR015053">
    <property type="entry name" value="DUF1871"/>
</dbReference>
<comment type="caution">
    <text evidence="1">The sequence shown here is derived from an EMBL/GenBank/DDBJ whole genome shotgun (WGS) entry which is preliminary data.</text>
</comment>
<dbReference type="InterPro" id="IPR023162">
    <property type="entry name" value="Apc36109-like_dom_sf"/>
</dbReference>
<dbReference type="Gene3D" id="1.10.340.20">
    <property type="entry name" value="Apc36109-like domain"/>
    <property type="match status" value="1"/>
</dbReference>
<dbReference type="SUPFAM" id="SSF116922">
    <property type="entry name" value="YugE-like"/>
    <property type="match status" value="1"/>
</dbReference>
<keyword evidence="2" id="KW-1185">Reference proteome</keyword>
<reference evidence="1 2" key="1">
    <citation type="submission" date="2018-07" db="EMBL/GenBank/DDBJ databases">
        <title>Bacillus sp. YLB-04 draft genome sequence.</title>
        <authorList>
            <person name="Yu L."/>
            <person name="Tang X."/>
        </authorList>
    </citation>
    <scope>NUCLEOTIDE SEQUENCE [LARGE SCALE GENOMIC DNA]</scope>
    <source>
        <strain evidence="1 2">YLB-04</strain>
    </source>
</reference>
<evidence type="ECO:0000313" key="1">
    <source>
        <dbReference type="EMBL" id="RDU36901.1"/>
    </source>
</evidence>
<proteinExistence type="predicted"/>
<sequence length="86" mass="9727">METAMMNLLLADELNEWDPFHIGGGSYDTEIADAIQAVHMLSDEMKLAERLQSIYEFSFEELIPFENCIIVAKKLLSIKNESSCAL</sequence>
<gene>
    <name evidence="1" type="ORF">DRW41_09360</name>
</gene>
<dbReference type="OrthoDB" id="2353632at2"/>
<dbReference type="Proteomes" id="UP000257144">
    <property type="component" value="Unassembled WGS sequence"/>
</dbReference>
<protein>
    <submittedName>
        <fullName evidence="1">DUF1871 domain-containing protein</fullName>
    </submittedName>
</protein>
<dbReference type="Pfam" id="PF08958">
    <property type="entry name" value="DUF1871"/>
    <property type="match status" value="1"/>
</dbReference>
<name>A0A3D8GRK4_9BACI</name>